<gene>
    <name evidence="3" type="ORF">GCM10023184_35910</name>
</gene>
<dbReference type="SUPFAM" id="SSF55961">
    <property type="entry name" value="Bet v1-like"/>
    <property type="match status" value="1"/>
</dbReference>
<feature type="domain" description="Activator of Hsp90 ATPase homologue 1/2-like C-terminal" evidence="2">
    <location>
        <begin position="17"/>
        <end position="150"/>
    </location>
</feature>
<dbReference type="InterPro" id="IPR023393">
    <property type="entry name" value="START-like_dom_sf"/>
</dbReference>
<dbReference type="InterPro" id="IPR013538">
    <property type="entry name" value="ASHA1/2-like_C"/>
</dbReference>
<dbReference type="EMBL" id="BAABGY010000011">
    <property type="protein sequence ID" value="GAA4339054.1"/>
    <property type="molecule type" value="Genomic_DNA"/>
</dbReference>
<dbReference type="CDD" id="cd07814">
    <property type="entry name" value="SRPBCC_CalC_Aha1-like"/>
    <property type="match status" value="1"/>
</dbReference>
<proteinExistence type="inferred from homology"/>
<comment type="similarity">
    <text evidence="1">Belongs to the AHA1 family.</text>
</comment>
<organism evidence="3 4">
    <name type="scientific">Flaviaesturariibacter amylovorans</name>
    <dbReference type="NCBI Taxonomy" id="1084520"/>
    <lineage>
        <taxon>Bacteria</taxon>
        <taxon>Pseudomonadati</taxon>
        <taxon>Bacteroidota</taxon>
        <taxon>Chitinophagia</taxon>
        <taxon>Chitinophagales</taxon>
        <taxon>Chitinophagaceae</taxon>
        <taxon>Flaviaestuariibacter</taxon>
    </lineage>
</organism>
<reference evidence="4" key="1">
    <citation type="journal article" date="2019" name="Int. J. Syst. Evol. Microbiol.">
        <title>The Global Catalogue of Microorganisms (GCM) 10K type strain sequencing project: providing services to taxonomists for standard genome sequencing and annotation.</title>
        <authorList>
            <consortium name="The Broad Institute Genomics Platform"/>
            <consortium name="The Broad Institute Genome Sequencing Center for Infectious Disease"/>
            <person name="Wu L."/>
            <person name="Ma J."/>
        </authorList>
    </citation>
    <scope>NUCLEOTIDE SEQUENCE [LARGE SCALE GENOMIC DNA]</scope>
    <source>
        <strain evidence="4">JCM 17919</strain>
    </source>
</reference>
<comment type="caution">
    <text evidence="3">The sequence shown here is derived from an EMBL/GenBank/DDBJ whole genome shotgun (WGS) entry which is preliminary data.</text>
</comment>
<protein>
    <recommendedName>
        <fullName evidence="2">Activator of Hsp90 ATPase homologue 1/2-like C-terminal domain-containing protein</fullName>
    </recommendedName>
</protein>
<dbReference type="Gene3D" id="3.30.530.20">
    <property type="match status" value="1"/>
</dbReference>
<keyword evidence="4" id="KW-1185">Reference proteome</keyword>
<evidence type="ECO:0000313" key="3">
    <source>
        <dbReference type="EMBL" id="GAA4339054.1"/>
    </source>
</evidence>
<evidence type="ECO:0000313" key="4">
    <source>
        <dbReference type="Proteomes" id="UP001501725"/>
    </source>
</evidence>
<evidence type="ECO:0000259" key="2">
    <source>
        <dbReference type="Pfam" id="PF08327"/>
    </source>
</evidence>
<accession>A0ABP8HGN5</accession>
<evidence type="ECO:0000256" key="1">
    <source>
        <dbReference type="ARBA" id="ARBA00006817"/>
    </source>
</evidence>
<name>A0ABP8HGN5_9BACT</name>
<sequence>MEPNTKTLELEIEYEFDAPADALYRAWTEEEALRQWWRPMGNELVRLTNEIEPGGRVEYEFQTTEGAHAFTIRGTYKEVEPGRRLVYSWDWELPTNQPEDASFVLHVSFQEAGKGSRLQVRQEQFKSEETVQPHREGWEQGLQSLARYLEQNR</sequence>
<dbReference type="Pfam" id="PF08327">
    <property type="entry name" value="AHSA1"/>
    <property type="match status" value="1"/>
</dbReference>
<dbReference type="Proteomes" id="UP001501725">
    <property type="component" value="Unassembled WGS sequence"/>
</dbReference>
<dbReference type="RefSeq" id="WP_345257201.1">
    <property type="nucleotide sequence ID" value="NZ_BAABGY010000011.1"/>
</dbReference>